<sequence length="145" mass="15877">MPAPHVIPVLQCTDRRTHEYVHKNDSCNSSQRRGHDNLCICQHRVQGGIARVWGNDENLTEVGFATKRTTTLSPEETQEEAVAPVESLQQDIADCDSLVSEDDRDPAVDDAVGAIVSQRIVRGATDRTTSVQSGRPILGSRSGDR</sequence>
<feature type="region of interest" description="Disordered" evidence="1">
    <location>
        <begin position="124"/>
        <end position="145"/>
    </location>
</feature>
<accession>A0A9N8HI82</accession>
<protein>
    <submittedName>
        <fullName evidence="2">Uncharacterized protein</fullName>
    </submittedName>
</protein>
<dbReference type="AlphaFoldDB" id="A0A9N8HI82"/>
<proteinExistence type="predicted"/>
<reference evidence="2" key="1">
    <citation type="submission" date="2020-06" db="EMBL/GenBank/DDBJ databases">
        <authorList>
            <consortium name="Plant Systems Biology data submission"/>
        </authorList>
    </citation>
    <scope>NUCLEOTIDE SEQUENCE</scope>
    <source>
        <strain evidence="2">D6</strain>
    </source>
</reference>
<dbReference type="Proteomes" id="UP001153069">
    <property type="component" value="Unassembled WGS sequence"/>
</dbReference>
<keyword evidence="3" id="KW-1185">Reference proteome</keyword>
<organism evidence="2 3">
    <name type="scientific">Seminavis robusta</name>
    <dbReference type="NCBI Taxonomy" id="568900"/>
    <lineage>
        <taxon>Eukaryota</taxon>
        <taxon>Sar</taxon>
        <taxon>Stramenopiles</taxon>
        <taxon>Ochrophyta</taxon>
        <taxon>Bacillariophyta</taxon>
        <taxon>Bacillariophyceae</taxon>
        <taxon>Bacillariophycidae</taxon>
        <taxon>Naviculales</taxon>
        <taxon>Naviculaceae</taxon>
        <taxon>Seminavis</taxon>
    </lineage>
</organism>
<evidence type="ECO:0000256" key="1">
    <source>
        <dbReference type="SAM" id="MobiDB-lite"/>
    </source>
</evidence>
<evidence type="ECO:0000313" key="2">
    <source>
        <dbReference type="EMBL" id="CAB9511453.1"/>
    </source>
</evidence>
<dbReference type="EMBL" id="CAICTM010000485">
    <property type="protein sequence ID" value="CAB9511453.1"/>
    <property type="molecule type" value="Genomic_DNA"/>
</dbReference>
<name>A0A9N8HI82_9STRA</name>
<comment type="caution">
    <text evidence="2">The sequence shown here is derived from an EMBL/GenBank/DDBJ whole genome shotgun (WGS) entry which is preliminary data.</text>
</comment>
<gene>
    <name evidence="2" type="ORF">SEMRO_486_G152520.1</name>
</gene>
<evidence type="ECO:0000313" key="3">
    <source>
        <dbReference type="Proteomes" id="UP001153069"/>
    </source>
</evidence>